<feature type="compositionally biased region" description="Basic and acidic residues" evidence="1">
    <location>
        <begin position="41"/>
        <end position="60"/>
    </location>
</feature>
<feature type="domain" description="RIN4 pathogenic type III effector avirulence factor Avr cleavage site" evidence="2">
    <location>
        <begin position="9"/>
        <end position="41"/>
    </location>
</feature>
<dbReference type="AlphaFoldDB" id="A0A834T5W0"/>
<reference evidence="3" key="1">
    <citation type="submission" date="2020-09" db="EMBL/GenBank/DDBJ databases">
        <title>Genome-Enabled Discovery of Anthraquinone Biosynthesis in Senna tora.</title>
        <authorList>
            <person name="Kang S.-H."/>
            <person name="Pandey R.P."/>
            <person name="Lee C.-M."/>
            <person name="Sim J.-S."/>
            <person name="Jeong J.-T."/>
            <person name="Choi B.-S."/>
            <person name="Jung M."/>
            <person name="Ginzburg D."/>
            <person name="Zhao K."/>
            <person name="Won S.Y."/>
            <person name="Oh T.-J."/>
            <person name="Yu Y."/>
            <person name="Kim N.-H."/>
            <person name="Lee O.R."/>
            <person name="Lee T.-H."/>
            <person name="Bashyal P."/>
            <person name="Kim T.-S."/>
            <person name="Lee W.-H."/>
            <person name="Kawkins C."/>
            <person name="Kim C.-K."/>
            <person name="Kim J.S."/>
            <person name="Ahn B.O."/>
            <person name="Rhee S.Y."/>
            <person name="Sohng J.K."/>
        </authorList>
    </citation>
    <scope>NUCLEOTIDE SEQUENCE</scope>
    <source>
        <tissue evidence="3">Leaf</tissue>
    </source>
</reference>
<dbReference type="PANTHER" id="PTHR33882:SF11">
    <property type="entry name" value="RPM1-INTERACTING PROTEIN 4 (RIN4) FAMILY PROTEIN"/>
    <property type="match status" value="1"/>
</dbReference>
<accession>A0A834T5W0</accession>
<proteinExistence type="predicted"/>
<evidence type="ECO:0000313" key="3">
    <source>
        <dbReference type="EMBL" id="KAF7815610.1"/>
    </source>
</evidence>
<dbReference type="InterPro" id="IPR008700">
    <property type="entry name" value="TypeIII_avirulence_cleave"/>
</dbReference>
<gene>
    <name evidence="3" type="ORF">G2W53_029579</name>
</gene>
<protein>
    <submittedName>
        <fullName evidence="3">RIN4, pathogenic type III effector avirulence factor Avr cleavage site</fullName>
    </submittedName>
</protein>
<evidence type="ECO:0000256" key="1">
    <source>
        <dbReference type="SAM" id="MobiDB-lite"/>
    </source>
</evidence>
<comment type="caution">
    <text evidence="3">The sequence shown here is derived from an EMBL/GenBank/DDBJ whole genome shotgun (WGS) entry which is preliminary data.</text>
</comment>
<organism evidence="3 4">
    <name type="scientific">Senna tora</name>
    <dbReference type="NCBI Taxonomy" id="362788"/>
    <lineage>
        <taxon>Eukaryota</taxon>
        <taxon>Viridiplantae</taxon>
        <taxon>Streptophyta</taxon>
        <taxon>Embryophyta</taxon>
        <taxon>Tracheophyta</taxon>
        <taxon>Spermatophyta</taxon>
        <taxon>Magnoliopsida</taxon>
        <taxon>eudicotyledons</taxon>
        <taxon>Gunneridae</taxon>
        <taxon>Pentapetalae</taxon>
        <taxon>rosids</taxon>
        <taxon>fabids</taxon>
        <taxon>Fabales</taxon>
        <taxon>Fabaceae</taxon>
        <taxon>Caesalpinioideae</taxon>
        <taxon>Cassia clade</taxon>
        <taxon>Senna</taxon>
    </lineage>
</organism>
<name>A0A834T5W0_9FABA</name>
<dbReference type="OrthoDB" id="1885368at2759"/>
<feature type="region of interest" description="Disordered" evidence="1">
    <location>
        <begin position="1"/>
        <end position="23"/>
    </location>
</feature>
<dbReference type="Proteomes" id="UP000634136">
    <property type="component" value="Unassembled WGS sequence"/>
</dbReference>
<dbReference type="EMBL" id="JAAIUW010000009">
    <property type="protein sequence ID" value="KAF7815610.1"/>
    <property type="molecule type" value="Genomic_DNA"/>
</dbReference>
<evidence type="ECO:0000313" key="4">
    <source>
        <dbReference type="Proteomes" id="UP000634136"/>
    </source>
</evidence>
<keyword evidence="4" id="KW-1185">Reference proteome</keyword>
<dbReference type="Pfam" id="PF05627">
    <property type="entry name" value="AvrRpt-cleavage"/>
    <property type="match status" value="1"/>
</dbReference>
<sequence length="190" mass="21588">MEPNERKGGRMSVPQFGGWDQHEAGIESGYTVVFTKARADRLNQKTDLTEVKRQSLDHKSQSTTPTNKKDHNGGGARNNNDKKKKHGGYPPAPHQYYHDDDDQPPPASAGYSSRRKPLRKMNGTMLLVAIYVRSMRKMKTGEERSSDRRRNPIGPFKLPVALTNYWRRNVVAVTEEQKAASLLMELLRVE</sequence>
<dbReference type="PANTHER" id="PTHR33882">
    <property type="entry name" value="PATHOGENIC TYPE III EFFECTOR AVIRULENCE FACTOR AVR AVRRPT-CLEAVAGE: CLEAVAGE SITE PROTEIN"/>
    <property type="match status" value="1"/>
</dbReference>
<feature type="region of interest" description="Disordered" evidence="1">
    <location>
        <begin position="41"/>
        <end position="118"/>
    </location>
</feature>
<evidence type="ECO:0000259" key="2">
    <source>
        <dbReference type="Pfam" id="PF05627"/>
    </source>
</evidence>